<dbReference type="InterPro" id="IPR050585">
    <property type="entry name" value="Xaa-Pro_dipeptidyl-ppase/CocE"/>
</dbReference>
<gene>
    <name evidence="3" type="ORF">EV667_3390</name>
</gene>
<dbReference type="InterPro" id="IPR013736">
    <property type="entry name" value="Xaa-Pro_dipept_C"/>
</dbReference>
<name>A0A4R1HQK8_ANCAQ</name>
<dbReference type="Gene3D" id="2.60.120.260">
    <property type="entry name" value="Galactose-binding domain-like"/>
    <property type="match status" value="1"/>
</dbReference>
<dbReference type="PANTHER" id="PTHR43056">
    <property type="entry name" value="PEPTIDASE S9 PROLYL OLIGOPEPTIDASE"/>
    <property type="match status" value="1"/>
</dbReference>
<dbReference type="Pfam" id="PF02129">
    <property type="entry name" value="Peptidase_S15"/>
    <property type="match status" value="1"/>
</dbReference>
<dbReference type="InterPro" id="IPR005674">
    <property type="entry name" value="CocE/Ser_esterase"/>
</dbReference>
<dbReference type="InterPro" id="IPR029058">
    <property type="entry name" value="AB_hydrolase_fold"/>
</dbReference>
<dbReference type="SMART" id="SM00939">
    <property type="entry name" value="PepX_C"/>
    <property type="match status" value="1"/>
</dbReference>
<organism evidence="3 4">
    <name type="scientific">Ancylobacter aquaticus</name>
    <dbReference type="NCBI Taxonomy" id="100"/>
    <lineage>
        <taxon>Bacteria</taxon>
        <taxon>Pseudomonadati</taxon>
        <taxon>Pseudomonadota</taxon>
        <taxon>Alphaproteobacteria</taxon>
        <taxon>Hyphomicrobiales</taxon>
        <taxon>Xanthobacteraceae</taxon>
        <taxon>Ancylobacter</taxon>
    </lineage>
</organism>
<keyword evidence="1" id="KW-0378">Hydrolase</keyword>
<dbReference type="SUPFAM" id="SSF49785">
    <property type="entry name" value="Galactose-binding domain-like"/>
    <property type="match status" value="1"/>
</dbReference>
<dbReference type="RefSeq" id="WP_131836500.1">
    <property type="nucleotide sequence ID" value="NZ_SMFY01000003.1"/>
</dbReference>
<dbReference type="InterPro" id="IPR000383">
    <property type="entry name" value="Xaa-Pro-like_dom"/>
</dbReference>
<dbReference type="Proteomes" id="UP000295030">
    <property type="component" value="Unassembled WGS sequence"/>
</dbReference>
<reference evidence="3 4" key="1">
    <citation type="submission" date="2019-03" db="EMBL/GenBank/DDBJ databases">
        <title>Genomic Encyclopedia of Type Strains, Phase IV (KMG-IV): sequencing the most valuable type-strain genomes for metagenomic binning, comparative biology and taxonomic classification.</title>
        <authorList>
            <person name="Goeker M."/>
        </authorList>
    </citation>
    <scope>NUCLEOTIDE SEQUENCE [LARGE SCALE GENOMIC DNA]</scope>
    <source>
        <strain evidence="3 4">DSM 101</strain>
    </source>
</reference>
<keyword evidence="4" id="KW-1185">Reference proteome</keyword>
<dbReference type="InterPro" id="IPR008979">
    <property type="entry name" value="Galactose-bd-like_sf"/>
</dbReference>
<proteinExistence type="predicted"/>
<accession>A0A4R1HQK8</accession>
<evidence type="ECO:0000313" key="4">
    <source>
        <dbReference type="Proteomes" id="UP000295030"/>
    </source>
</evidence>
<comment type="caution">
    <text evidence="3">The sequence shown here is derived from an EMBL/GenBank/DDBJ whole genome shotgun (WGS) entry which is preliminary data.</text>
</comment>
<dbReference type="NCBIfam" id="TIGR00976">
    <property type="entry name" value="CocE_NonD"/>
    <property type="match status" value="1"/>
</dbReference>
<dbReference type="EMBL" id="SMFY01000003">
    <property type="protein sequence ID" value="TCK23551.1"/>
    <property type="molecule type" value="Genomic_DNA"/>
</dbReference>
<dbReference type="OrthoDB" id="9806163at2"/>
<dbReference type="Gene3D" id="3.40.50.1820">
    <property type="entry name" value="alpha/beta hydrolase"/>
    <property type="match status" value="2"/>
</dbReference>
<sequence>MTASAAAPHEVECQRHIWIPMPDGVRLAARLWRPAGLDRPVPAIVEYIPYRKSDGMAARDARVHPFFAAHGYACLRIDIRGSGDSEGLLADEYTAQEQADALVALEWIAAQPWCDGRIGMMGISWGGFNALQVAALRPPQLKAILTVGSTDDRYADDVHYMGGCPLSANLTWSQTFFADLSRPPDPDVVGEGWREAWLERADKAALFIAEWTRHPLRDAYWRQGSVGEDYSRIEVPVLAVGGWADSYSNAVPRLVSGLPGMRWGLIGPWGHDYPHLAVPGPAIDFLGEALRWWDRWLKGVDTGIESEPLLRVWLQDELPADPAHEQRPGRWVGFDVWPSPDVAVQPLYLGTAGLEPIPPPSATLTHLSPLDIGTGAGEWCAYGVAADQPTDQREDDGRSLCFDTLPLQQDVAVIGPPVLHLELAVDRPRAIVAVRLNDVAPDGTSSRVSYGLLNLNHIEGHDRFTALQPGRCYSVAIALNDVAHRFKAGHRLRVALSTSYWPTVWPAPEAATLSLFTGASRLDLPVWQPGTGSRLLPDMDPPVLPPPEPRTLLRAGSFRREVSRELVSGLSRTHVRLDYGEERIEPSGMVIGRINDETYEIAAGDPLSARIETGWTMTLARGDWSVRTESHACMSGDAASFHISARLDLFEGDVLAKTRTWDISIPREGTCNHDAANSVAHPEEQNA</sequence>
<feature type="domain" description="Xaa-Pro dipeptidyl-peptidase C-terminal" evidence="2">
    <location>
        <begin position="290"/>
        <end position="545"/>
    </location>
</feature>
<evidence type="ECO:0000256" key="1">
    <source>
        <dbReference type="ARBA" id="ARBA00022801"/>
    </source>
</evidence>
<dbReference type="Pfam" id="PF08530">
    <property type="entry name" value="PepX_C"/>
    <property type="match status" value="1"/>
</dbReference>
<evidence type="ECO:0000313" key="3">
    <source>
        <dbReference type="EMBL" id="TCK23551.1"/>
    </source>
</evidence>
<dbReference type="PANTHER" id="PTHR43056:SF10">
    <property type="entry name" value="COCE_NOND FAMILY, PUTATIVE (AFU_ORTHOLOGUE AFUA_7G00600)-RELATED"/>
    <property type="match status" value="1"/>
</dbReference>
<protein>
    <recommendedName>
        <fullName evidence="2">Xaa-Pro dipeptidyl-peptidase C-terminal domain-containing protein</fullName>
    </recommendedName>
</protein>
<dbReference type="GO" id="GO:0008239">
    <property type="term" value="F:dipeptidyl-peptidase activity"/>
    <property type="evidence" value="ECO:0007669"/>
    <property type="project" value="InterPro"/>
</dbReference>
<dbReference type="SUPFAM" id="SSF53474">
    <property type="entry name" value="alpha/beta-Hydrolases"/>
    <property type="match status" value="1"/>
</dbReference>
<dbReference type="AlphaFoldDB" id="A0A4R1HQK8"/>
<evidence type="ECO:0000259" key="2">
    <source>
        <dbReference type="SMART" id="SM00939"/>
    </source>
</evidence>